<comment type="similarity">
    <text evidence="2">Belongs to the membrane fusion protein (MFP) (TC 8.A.1) family.</text>
</comment>
<evidence type="ECO:0000256" key="2">
    <source>
        <dbReference type="ARBA" id="ARBA00009477"/>
    </source>
</evidence>
<protein>
    <submittedName>
        <fullName evidence="10">Hemolysin D</fullName>
    </submittedName>
    <submittedName>
        <fullName evidence="9">HlyD family efflux transporter periplasmic adaptor subunit</fullName>
    </submittedName>
</protein>
<dbReference type="Gene3D" id="2.40.50.100">
    <property type="match status" value="1"/>
</dbReference>
<dbReference type="GO" id="GO:0016020">
    <property type="term" value="C:membrane"/>
    <property type="evidence" value="ECO:0007669"/>
    <property type="project" value="UniProtKB-SubCell"/>
</dbReference>
<evidence type="ECO:0000256" key="1">
    <source>
        <dbReference type="ARBA" id="ARBA00004167"/>
    </source>
</evidence>
<sequence>MISHFKSDSLSFTQENDFLPPMSRWTTYGGMFILGVICLAVPVASVSKYKEVVKTEAVIRPAGELRIVQAATEGQIIGISVQENQPIKKGDVIATIDDSRLQTKKSQLQSSIQQAKLQLFQINSQIRALNNQIHAETDRINRTIASAEAELSGRVRSYQDKRMTTVAEVQEAEANVGISEEDLRKAHAELRSAQANLNAARSALIAARSKQNRYEMAAKVGALSKDQLEEAQLAASQQEQAVEGHKAAVEAQKQTIARLEQAVSASIARSQKVKVALNPSQSEIAIATERIAQEKAAGKASLATLDKERQALIAQRIEAQKQLDRDVRELQQVGMDIRQTIITAPSDGTIFKLSLRNSSQTVRSGEEIAQIAPSNSKLVAKSSVSAEEVSKVKVGQQVHLRISACPHPDYGTLKGKVTAISPDAISPQAQGANSNSGTTASKMVTGGAFYEVSIEPENLVLAQGKSQCLITLGMQGRADIISREETVLQFFMRKAKLIADF</sequence>
<dbReference type="EMBL" id="JHEG04000001">
    <property type="protein sequence ID" value="KAF3889845.1"/>
    <property type="molecule type" value="Genomic_DNA"/>
</dbReference>
<organism evidence="10">
    <name type="scientific">Tolypothrix bouteillei VB521301</name>
    <dbReference type="NCBI Taxonomy" id="1479485"/>
    <lineage>
        <taxon>Bacteria</taxon>
        <taxon>Bacillati</taxon>
        <taxon>Cyanobacteriota</taxon>
        <taxon>Cyanophyceae</taxon>
        <taxon>Nostocales</taxon>
        <taxon>Tolypothrichaceae</taxon>
        <taxon>Tolypothrix</taxon>
    </lineage>
</organism>
<evidence type="ECO:0000313" key="10">
    <source>
        <dbReference type="EMBL" id="KIE06794.1"/>
    </source>
</evidence>
<reference evidence="9" key="2">
    <citation type="submission" date="2019-11" db="EMBL/GenBank/DDBJ databases">
        <title>Improved Assembly of Tolypothrix boutellei genome.</title>
        <authorList>
            <person name="Sarangi A.N."/>
            <person name="Mukherjee M."/>
            <person name="Ghosh S."/>
            <person name="Singh D."/>
            <person name="Das A."/>
            <person name="Kant S."/>
            <person name="Prusty A."/>
            <person name="Tripathy S."/>
        </authorList>
    </citation>
    <scope>NUCLEOTIDE SEQUENCE</scope>
    <source>
        <strain evidence="9">VB521301</strain>
    </source>
</reference>
<dbReference type="InterPro" id="IPR050739">
    <property type="entry name" value="MFP"/>
</dbReference>
<dbReference type="Pfam" id="PF26002">
    <property type="entry name" value="Beta-barrel_AprE"/>
    <property type="match status" value="1"/>
</dbReference>
<dbReference type="RefSeq" id="WP_038072169.1">
    <property type="nucleotide sequence ID" value="NZ_JHEG04000001.1"/>
</dbReference>
<evidence type="ECO:0000256" key="7">
    <source>
        <dbReference type="SAM" id="Phobius"/>
    </source>
</evidence>
<dbReference type="SUPFAM" id="SSF111369">
    <property type="entry name" value="HlyD-like secretion proteins"/>
    <property type="match status" value="1"/>
</dbReference>
<accession>A0A0C1QMN5</accession>
<keyword evidence="4 7" id="KW-1133">Transmembrane helix</keyword>
<comment type="caution">
    <text evidence="10">The sequence shown here is derived from an EMBL/GenBank/DDBJ whole genome shotgun (WGS) entry which is preliminary data.</text>
</comment>
<dbReference type="InterPro" id="IPR058982">
    <property type="entry name" value="Beta-barrel_AprE"/>
</dbReference>
<evidence type="ECO:0000256" key="5">
    <source>
        <dbReference type="ARBA" id="ARBA00023136"/>
    </source>
</evidence>
<dbReference type="Gene3D" id="2.40.30.170">
    <property type="match status" value="1"/>
</dbReference>
<evidence type="ECO:0000256" key="4">
    <source>
        <dbReference type="ARBA" id="ARBA00022989"/>
    </source>
</evidence>
<dbReference type="EMBL" id="JHEG02000059">
    <property type="protein sequence ID" value="KIE06794.1"/>
    <property type="molecule type" value="Genomic_DNA"/>
</dbReference>
<keyword evidence="3 7" id="KW-0812">Transmembrane</keyword>
<dbReference type="STRING" id="1479485.DA73_0236560"/>
<evidence type="ECO:0000256" key="6">
    <source>
        <dbReference type="SAM" id="Coils"/>
    </source>
</evidence>
<dbReference type="PANTHER" id="PTHR30386">
    <property type="entry name" value="MEMBRANE FUSION SUBUNIT OF EMRAB-TOLC MULTIDRUG EFFLUX PUMP"/>
    <property type="match status" value="1"/>
</dbReference>
<dbReference type="OrthoDB" id="424142at2"/>
<dbReference type="AlphaFoldDB" id="A0A0C1QMN5"/>
<feature type="domain" description="AprE-like beta-barrel" evidence="8">
    <location>
        <begin position="378"/>
        <end position="480"/>
    </location>
</feature>
<evidence type="ECO:0000313" key="9">
    <source>
        <dbReference type="EMBL" id="KAF3889845.1"/>
    </source>
</evidence>
<evidence type="ECO:0000313" key="11">
    <source>
        <dbReference type="Proteomes" id="UP000029738"/>
    </source>
</evidence>
<gene>
    <name evidence="10" type="ORF">DA73_0236560</name>
    <name evidence="9" type="ORF">DA73_0400033555</name>
</gene>
<keyword evidence="11" id="KW-1185">Reference proteome</keyword>
<dbReference type="PANTHER" id="PTHR30386:SF26">
    <property type="entry name" value="TRANSPORT PROTEIN COMB"/>
    <property type="match status" value="1"/>
</dbReference>
<keyword evidence="6" id="KW-0175">Coiled coil</keyword>
<evidence type="ECO:0000256" key="3">
    <source>
        <dbReference type="ARBA" id="ARBA00022692"/>
    </source>
</evidence>
<proteinExistence type="inferred from homology"/>
<dbReference type="Gene3D" id="1.10.287.470">
    <property type="entry name" value="Helix hairpin bin"/>
    <property type="match status" value="1"/>
</dbReference>
<comment type="subcellular location">
    <subcellularLocation>
        <location evidence="1">Membrane</location>
        <topology evidence="1">Single-pass membrane protein</topology>
    </subcellularLocation>
</comment>
<feature type="transmembrane region" description="Helical" evidence="7">
    <location>
        <begin position="25"/>
        <end position="44"/>
    </location>
</feature>
<feature type="coiled-coil region" evidence="6">
    <location>
        <begin position="112"/>
        <end position="262"/>
    </location>
</feature>
<reference evidence="10" key="1">
    <citation type="journal article" date="2015" name="Genome Announc.">
        <title>Draft Genome Sequence of Tolypothrix boutellei Strain VB521301.</title>
        <authorList>
            <person name="Chandrababunaidu M.M."/>
            <person name="Singh D."/>
            <person name="Sen D."/>
            <person name="Bhan S."/>
            <person name="Das S."/>
            <person name="Gupta A."/>
            <person name="Adhikary S.P."/>
            <person name="Tripathy S."/>
        </authorList>
    </citation>
    <scope>NUCLEOTIDE SEQUENCE</scope>
    <source>
        <strain evidence="10">VB521301</strain>
    </source>
</reference>
<name>A0A0C1QMN5_9CYAN</name>
<evidence type="ECO:0000259" key="8">
    <source>
        <dbReference type="Pfam" id="PF26002"/>
    </source>
</evidence>
<dbReference type="Proteomes" id="UP000029738">
    <property type="component" value="Unassembled WGS sequence"/>
</dbReference>
<keyword evidence="5 7" id="KW-0472">Membrane</keyword>